<gene>
    <name evidence="7" type="ORF">H7F51_03655</name>
</gene>
<dbReference type="Gene3D" id="2.40.160.20">
    <property type="match status" value="1"/>
</dbReference>
<dbReference type="InterPro" id="IPR051692">
    <property type="entry name" value="OMP-like"/>
</dbReference>
<comment type="caution">
    <text evidence="7">The sequence shown here is derived from an EMBL/GenBank/DDBJ whole genome shotgun (WGS) entry which is preliminary data.</text>
</comment>
<feature type="domain" description="Outer membrane protein beta-barrel" evidence="6">
    <location>
        <begin position="6"/>
        <end position="188"/>
    </location>
</feature>
<dbReference type="EMBL" id="JACLAW010000002">
    <property type="protein sequence ID" value="MBC2664613.1"/>
    <property type="molecule type" value="Genomic_DNA"/>
</dbReference>
<keyword evidence="3" id="KW-0472">Membrane</keyword>
<dbReference type="RefSeq" id="WP_185662847.1">
    <property type="nucleotide sequence ID" value="NZ_JACLAW010000002.1"/>
</dbReference>
<evidence type="ECO:0000256" key="3">
    <source>
        <dbReference type="ARBA" id="ARBA00023136"/>
    </source>
</evidence>
<evidence type="ECO:0000256" key="2">
    <source>
        <dbReference type="ARBA" id="ARBA00022729"/>
    </source>
</evidence>
<comment type="similarity">
    <text evidence="4">Belongs to the Omp25/RopB family.</text>
</comment>
<sequence>MLKYSLLALSLPFAPQFAKAQEAPDFGGIYAGALAGYDHVILSGFGTSVKKDGLVFGAIAGYDALVGSGLVGVEAEVSGSTAKQRENNLVVIGDSGEIKAGRDLYLGVRGGIIMAPSTLVYVKGGYVNGRATVSYTSGGSTSSAGSSVDGWRLGGGVEQAFGVFRARLEYRYSDYRQFQYSGYALGVDAKRHQVVAALVANF</sequence>
<evidence type="ECO:0000256" key="4">
    <source>
        <dbReference type="ARBA" id="ARBA00038306"/>
    </source>
</evidence>
<accession>A0A7X1FPQ9</accession>
<evidence type="ECO:0000313" key="7">
    <source>
        <dbReference type="EMBL" id="MBC2664613.1"/>
    </source>
</evidence>
<feature type="chain" id="PRO_5031027683" evidence="5">
    <location>
        <begin position="21"/>
        <end position="202"/>
    </location>
</feature>
<comment type="subcellular location">
    <subcellularLocation>
        <location evidence="1">Membrane</location>
    </subcellularLocation>
</comment>
<keyword evidence="2 5" id="KW-0732">Signal</keyword>
<evidence type="ECO:0000256" key="5">
    <source>
        <dbReference type="SAM" id="SignalP"/>
    </source>
</evidence>
<organism evidence="7 8">
    <name type="scientific">Novosphingobium flavum</name>
    <dbReference type="NCBI Taxonomy" id="1778672"/>
    <lineage>
        <taxon>Bacteria</taxon>
        <taxon>Pseudomonadati</taxon>
        <taxon>Pseudomonadota</taxon>
        <taxon>Alphaproteobacteria</taxon>
        <taxon>Sphingomonadales</taxon>
        <taxon>Sphingomonadaceae</taxon>
        <taxon>Novosphingobium</taxon>
    </lineage>
</organism>
<dbReference type="InterPro" id="IPR027385">
    <property type="entry name" value="Beta-barrel_OMP"/>
</dbReference>
<dbReference type="PANTHER" id="PTHR34001:SF3">
    <property type="entry name" value="BLL7405 PROTEIN"/>
    <property type="match status" value="1"/>
</dbReference>
<dbReference type="AlphaFoldDB" id="A0A7X1FPQ9"/>
<reference evidence="7 8" key="1">
    <citation type="submission" date="2020-08" db="EMBL/GenBank/DDBJ databases">
        <title>The genome sequence of type strain Novosphingobium flavum NBRC 111647.</title>
        <authorList>
            <person name="Liu Y."/>
        </authorList>
    </citation>
    <scope>NUCLEOTIDE SEQUENCE [LARGE SCALE GENOMIC DNA]</scope>
    <source>
        <strain evidence="7 8">NBRC 111647</strain>
    </source>
</reference>
<dbReference type="Pfam" id="PF13505">
    <property type="entry name" value="OMP_b-brl"/>
    <property type="match status" value="1"/>
</dbReference>
<dbReference type="PANTHER" id="PTHR34001">
    <property type="entry name" value="BLL7405 PROTEIN"/>
    <property type="match status" value="1"/>
</dbReference>
<name>A0A7X1FPQ9_9SPHN</name>
<keyword evidence="8" id="KW-1185">Reference proteome</keyword>
<evidence type="ECO:0000313" key="8">
    <source>
        <dbReference type="Proteomes" id="UP000566813"/>
    </source>
</evidence>
<dbReference type="Proteomes" id="UP000566813">
    <property type="component" value="Unassembled WGS sequence"/>
</dbReference>
<evidence type="ECO:0000259" key="6">
    <source>
        <dbReference type="Pfam" id="PF13505"/>
    </source>
</evidence>
<dbReference type="InterPro" id="IPR011250">
    <property type="entry name" value="OMP/PagP_B-barrel"/>
</dbReference>
<evidence type="ECO:0000256" key="1">
    <source>
        <dbReference type="ARBA" id="ARBA00004370"/>
    </source>
</evidence>
<feature type="signal peptide" evidence="5">
    <location>
        <begin position="1"/>
        <end position="20"/>
    </location>
</feature>
<proteinExistence type="inferred from homology"/>
<protein>
    <submittedName>
        <fullName evidence="7">Outer membrane beta-barrel protein</fullName>
    </submittedName>
</protein>
<dbReference type="SUPFAM" id="SSF56925">
    <property type="entry name" value="OMPA-like"/>
    <property type="match status" value="1"/>
</dbReference>